<dbReference type="AlphaFoldDB" id="A0AAW1Q3A2"/>
<comment type="caution">
    <text evidence="2">The sequence shown here is derived from an EMBL/GenBank/DDBJ whole genome shotgun (WGS) entry which is preliminary data.</text>
</comment>
<name>A0AAW1Q3A2_9CHLO</name>
<feature type="transmembrane region" description="Helical" evidence="1">
    <location>
        <begin position="40"/>
        <end position="57"/>
    </location>
</feature>
<keyword evidence="1" id="KW-0812">Transmembrane</keyword>
<feature type="transmembrane region" description="Helical" evidence="1">
    <location>
        <begin position="6"/>
        <end position="28"/>
    </location>
</feature>
<keyword evidence="1" id="KW-0472">Membrane</keyword>
<sequence length="108" mass="11500">MAIGSKAATAAGVYLAAVNAGAAGLFWYDKKCAQMKQWRVPEATLCATALAGGWPGGMWAMQQFRHKTSKQSFQQKWNAAVATNVAGGAALAAVPSLRTRALQMLRMR</sequence>
<evidence type="ECO:0000313" key="3">
    <source>
        <dbReference type="Proteomes" id="UP001489004"/>
    </source>
</evidence>
<keyword evidence="1" id="KW-1133">Transmembrane helix</keyword>
<dbReference type="Proteomes" id="UP001489004">
    <property type="component" value="Unassembled WGS sequence"/>
</dbReference>
<protein>
    <submittedName>
        <fullName evidence="2">Uncharacterized protein</fullName>
    </submittedName>
</protein>
<proteinExistence type="predicted"/>
<gene>
    <name evidence="2" type="ORF">WJX72_009080</name>
</gene>
<keyword evidence="3" id="KW-1185">Reference proteome</keyword>
<organism evidence="2 3">
    <name type="scientific">[Myrmecia] bisecta</name>
    <dbReference type="NCBI Taxonomy" id="41462"/>
    <lineage>
        <taxon>Eukaryota</taxon>
        <taxon>Viridiplantae</taxon>
        <taxon>Chlorophyta</taxon>
        <taxon>core chlorophytes</taxon>
        <taxon>Trebouxiophyceae</taxon>
        <taxon>Trebouxiales</taxon>
        <taxon>Trebouxiaceae</taxon>
        <taxon>Myrmecia</taxon>
    </lineage>
</organism>
<reference evidence="2 3" key="1">
    <citation type="journal article" date="2024" name="Nat. Commun.">
        <title>Phylogenomics reveals the evolutionary origins of lichenization in chlorophyte algae.</title>
        <authorList>
            <person name="Puginier C."/>
            <person name="Libourel C."/>
            <person name="Otte J."/>
            <person name="Skaloud P."/>
            <person name="Haon M."/>
            <person name="Grisel S."/>
            <person name="Petersen M."/>
            <person name="Berrin J.G."/>
            <person name="Delaux P.M."/>
            <person name="Dal Grande F."/>
            <person name="Keller J."/>
        </authorList>
    </citation>
    <scope>NUCLEOTIDE SEQUENCE [LARGE SCALE GENOMIC DNA]</scope>
    <source>
        <strain evidence="2 3">SAG 2043</strain>
    </source>
</reference>
<dbReference type="InterPro" id="IPR010718">
    <property type="entry name" value="DUF1294"/>
</dbReference>
<feature type="transmembrane region" description="Helical" evidence="1">
    <location>
        <begin position="77"/>
        <end position="97"/>
    </location>
</feature>
<evidence type="ECO:0000313" key="2">
    <source>
        <dbReference type="EMBL" id="KAK9814634.1"/>
    </source>
</evidence>
<dbReference type="Pfam" id="PF06961">
    <property type="entry name" value="DUF1294"/>
    <property type="match status" value="1"/>
</dbReference>
<dbReference type="EMBL" id="JALJOR010000007">
    <property type="protein sequence ID" value="KAK9814634.1"/>
    <property type="molecule type" value="Genomic_DNA"/>
</dbReference>
<accession>A0AAW1Q3A2</accession>
<evidence type="ECO:0000256" key="1">
    <source>
        <dbReference type="SAM" id="Phobius"/>
    </source>
</evidence>